<protein>
    <submittedName>
        <fullName evidence="2">Retrovirus-related Pol polyprotein LINE-1</fullName>
    </submittedName>
</protein>
<gene>
    <name evidence="2" type="ORF">EPI10_033464</name>
</gene>
<dbReference type="EMBL" id="SMMG02000001">
    <property type="protein sequence ID" value="KAA3489907.1"/>
    <property type="molecule type" value="Genomic_DNA"/>
</dbReference>
<dbReference type="Proteomes" id="UP000325315">
    <property type="component" value="Unassembled WGS sequence"/>
</dbReference>
<name>A0A5B6XAM6_9ROSI</name>
<evidence type="ECO:0000259" key="1">
    <source>
        <dbReference type="PROSITE" id="PS50878"/>
    </source>
</evidence>
<reference evidence="3" key="1">
    <citation type="journal article" date="2019" name="Plant Biotechnol. J.">
        <title>Genome sequencing of the Australian wild diploid species Gossypium australe highlights disease resistance and delayed gland morphogenesis.</title>
        <authorList>
            <person name="Cai Y."/>
            <person name="Cai X."/>
            <person name="Wang Q."/>
            <person name="Wang P."/>
            <person name="Zhang Y."/>
            <person name="Cai C."/>
            <person name="Xu Y."/>
            <person name="Wang K."/>
            <person name="Zhou Z."/>
            <person name="Wang C."/>
            <person name="Geng S."/>
            <person name="Li B."/>
            <person name="Dong Q."/>
            <person name="Hou Y."/>
            <person name="Wang H."/>
            <person name="Ai P."/>
            <person name="Liu Z."/>
            <person name="Yi F."/>
            <person name="Sun M."/>
            <person name="An G."/>
            <person name="Cheng J."/>
            <person name="Zhang Y."/>
            <person name="Shi Q."/>
            <person name="Xie Y."/>
            <person name="Shi X."/>
            <person name="Chang Y."/>
            <person name="Huang F."/>
            <person name="Chen Y."/>
            <person name="Hong S."/>
            <person name="Mi L."/>
            <person name="Sun Q."/>
            <person name="Zhang L."/>
            <person name="Zhou B."/>
            <person name="Peng R."/>
            <person name="Zhang X."/>
            <person name="Liu F."/>
        </authorList>
    </citation>
    <scope>NUCLEOTIDE SEQUENCE [LARGE SCALE GENOMIC DNA]</scope>
    <source>
        <strain evidence="3">cv. PA1801</strain>
    </source>
</reference>
<dbReference type="PANTHER" id="PTHR33116:SF86">
    <property type="entry name" value="REVERSE TRANSCRIPTASE DOMAIN-CONTAINING PROTEIN"/>
    <property type="match status" value="1"/>
</dbReference>
<sequence length="343" mass="39506">MAIKLDPEKAYDRISWDFIGVTLIAAGFSSFSKRLLWVLSVHRLCRSYGMKFRLSPSNPCGGLSRVVLYRLTISSFAWNGKWHSIQLSRSRSFLSHLFFADDLVIFGKEEMGQALLLNETFKSFYDLSGHKVSSMKSNMYFSKGVDDSLCDQISHFFGFQKVLNLESYLGVLLLHDRVTKSTLNFIVDKVRPRKLFFAGQVTLAQSVILAIPNYFMQSLLVSKRVCDEIEKITRQFIWGGSMGHPKNALVGWESICKPKSYRGFGLRHLHDQNNSFIMKIVFNLISQKDALWVHVLHSKYGWKNQLLDTIHRSNCSHLWRSLSKVWPLFCENLIWSIRDGSSI</sequence>
<evidence type="ECO:0000313" key="3">
    <source>
        <dbReference type="Proteomes" id="UP000325315"/>
    </source>
</evidence>
<dbReference type="InterPro" id="IPR000477">
    <property type="entry name" value="RT_dom"/>
</dbReference>
<dbReference type="AlphaFoldDB" id="A0A5B6XAM6"/>
<comment type="caution">
    <text evidence="2">The sequence shown here is derived from an EMBL/GenBank/DDBJ whole genome shotgun (WGS) entry which is preliminary data.</text>
</comment>
<keyword evidence="3" id="KW-1185">Reference proteome</keyword>
<proteinExistence type="predicted"/>
<feature type="domain" description="Reverse transcriptase" evidence="1">
    <location>
        <begin position="1"/>
        <end position="173"/>
    </location>
</feature>
<evidence type="ECO:0000313" key="2">
    <source>
        <dbReference type="EMBL" id="KAA3489907.1"/>
    </source>
</evidence>
<dbReference type="PANTHER" id="PTHR33116">
    <property type="entry name" value="REVERSE TRANSCRIPTASE ZINC-BINDING DOMAIN-CONTAINING PROTEIN-RELATED-RELATED"/>
    <property type="match status" value="1"/>
</dbReference>
<dbReference type="PROSITE" id="PS50878">
    <property type="entry name" value="RT_POL"/>
    <property type="match status" value="1"/>
</dbReference>
<organism evidence="2 3">
    <name type="scientific">Gossypium australe</name>
    <dbReference type="NCBI Taxonomy" id="47621"/>
    <lineage>
        <taxon>Eukaryota</taxon>
        <taxon>Viridiplantae</taxon>
        <taxon>Streptophyta</taxon>
        <taxon>Embryophyta</taxon>
        <taxon>Tracheophyta</taxon>
        <taxon>Spermatophyta</taxon>
        <taxon>Magnoliopsida</taxon>
        <taxon>eudicotyledons</taxon>
        <taxon>Gunneridae</taxon>
        <taxon>Pentapetalae</taxon>
        <taxon>rosids</taxon>
        <taxon>malvids</taxon>
        <taxon>Malvales</taxon>
        <taxon>Malvaceae</taxon>
        <taxon>Malvoideae</taxon>
        <taxon>Gossypium</taxon>
    </lineage>
</organism>
<accession>A0A5B6XAM6</accession>
<dbReference type="OrthoDB" id="1302412at2759"/>